<gene>
    <name evidence="2" type="ORF">Lsan_2445</name>
</gene>
<evidence type="ECO:0000256" key="1">
    <source>
        <dbReference type="SAM" id="Phobius"/>
    </source>
</evidence>
<keyword evidence="3" id="KW-1185">Reference proteome</keyword>
<dbReference type="AlphaFoldDB" id="A0A0W0YRG1"/>
<evidence type="ECO:0000313" key="2">
    <source>
        <dbReference type="EMBL" id="KTD59094.1"/>
    </source>
</evidence>
<evidence type="ECO:0000313" key="3">
    <source>
        <dbReference type="Proteomes" id="UP000054703"/>
    </source>
</evidence>
<keyword evidence="1" id="KW-0812">Transmembrane</keyword>
<name>A0A0W0YRG1_9GAMM</name>
<comment type="caution">
    <text evidence="2">The sequence shown here is derived from an EMBL/GenBank/DDBJ whole genome shotgun (WGS) entry which is preliminary data.</text>
</comment>
<protein>
    <submittedName>
        <fullName evidence="2">Uncharacterized protein</fullName>
    </submittedName>
</protein>
<dbReference type="PATRIC" id="fig|45074.5.peg.2619"/>
<proteinExistence type="predicted"/>
<sequence length="120" mass="13994">MRQHLANTLSKNPDCHFLGYEHVLNHNFHLAIVDGGLPKKQETIRIGQNQYQAKSLVKYESLKMQYDRKHIIKANNHHYPYPKADVIKSNFFNALWYAAPTALDFILGGMLIYGRAYYQQ</sequence>
<reference evidence="2 3" key="1">
    <citation type="submission" date="2015-11" db="EMBL/GenBank/DDBJ databases">
        <title>Genomic analysis of 38 Legionella species identifies large and diverse effector repertoires.</title>
        <authorList>
            <person name="Burstein D."/>
            <person name="Amaro F."/>
            <person name="Zusman T."/>
            <person name="Lifshitz Z."/>
            <person name="Cohen O."/>
            <person name="Gilbert J.A."/>
            <person name="Pupko T."/>
            <person name="Shuman H.A."/>
            <person name="Segal G."/>
        </authorList>
    </citation>
    <scope>NUCLEOTIDE SEQUENCE [LARGE SCALE GENOMIC DNA]</scope>
    <source>
        <strain evidence="2 3">SC-63-C7</strain>
    </source>
</reference>
<accession>A0A0W0YRG1</accession>
<dbReference type="Proteomes" id="UP000054703">
    <property type="component" value="Unassembled WGS sequence"/>
</dbReference>
<keyword evidence="1" id="KW-1133">Transmembrane helix</keyword>
<organism evidence="2 3">
    <name type="scientific">Legionella santicrucis</name>
    <dbReference type="NCBI Taxonomy" id="45074"/>
    <lineage>
        <taxon>Bacteria</taxon>
        <taxon>Pseudomonadati</taxon>
        <taxon>Pseudomonadota</taxon>
        <taxon>Gammaproteobacteria</taxon>
        <taxon>Legionellales</taxon>
        <taxon>Legionellaceae</taxon>
        <taxon>Legionella</taxon>
    </lineage>
</organism>
<keyword evidence="1" id="KW-0472">Membrane</keyword>
<feature type="transmembrane region" description="Helical" evidence="1">
    <location>
        <begin position="94"/>
        <end position="114"/>
    </location>
</feature>
<dbReference type="EMBL" id="LNYU01000056">
    <property type="protein sequence ID" value="KTD59094.1"/>
    <property type="molecule type" value="Genomic_DNA"/>
</dbReference>